<proteinExistence type="predicted"/>
<gene>
    <name evidence="1" type="ORF">M23134_04307</name>
</gene>
<accession>A1ZEG6</accession>
<evidence type="ECO:0000313" key="1">
    <source>
        <dbReference type="EMBL" id="EAY31474.1"/>
    </source>
</evidence>
<dbReference type="AlphaFoldDB" id="A1ZEG6"/>
<organism evidence="1 2">
    <name type="scientific">Microscilla marina ATCC 23134</name>
    <dbReference type="NCBI Taxonomy" id="313606"/>
    <lineage>
        <taxon>Bacteria</taxon>
        <taxon>Pseudomonadati</taxon>
        <taxon>Bacteroidota</taxon>
        <taxon>Cytophagia</taxon>
        <taxon>Cytophagales</taxon>
        <taxon>Microscillaceae</taxon>
        <taxon>Microscilla</taxon>
    </lineage>
</organism>
<protein>
    <recommendedName>
        <fullName evidence="3">PorV/PorQ family protein</fullName>
    </recommendedName>
</protein>
<dbReference type="EMBL" id="AAWS01000003">
    <property type="protein sequence ID" value="EAY31474.1"/>
    <property type="molecule type" value="Genomic_DNA"/>
</dbReference>
<dbReference type="Gene3D" id="2.40.160.60">
    <property type="entry name" value="Outer membrane protein transport protein (OMPP1/FadL/TodX)"/>
    <property type="match status" value="1"/>
</dbReference>
<keyword evidence="2" id="KW-1185">Reference proteome</keyword>
<dbReference type="eggNOG" id="COG2067">
    <property type="taxonomic scope" value="Bacteria"/>
</dbReference>
<reference evidence="1 2" key="1">
    <citation type="submission" date="2007-01" db="EMBL/GenBank/DDBJ databases">
        <authorList>
            <person name="Haygood M."/>
            <person name="Podell S."/>
            <person name="Anderson C."/>
            <person name="Hopkinson B."/>
            <person name="Roe K."/>
            <person name="Barbeau K."/>
            <person name="Gaasterland T."/>
            <person name="Ferriera S."/>
            <person name="Johnson J."/>
            <person name="Kravitz S."/>
            <person name="Beeson K."/>
            <person name="Sutton G."/>
            <person name="Rogers Y.-H."/>
            <person name="Friedman R."/>
            <person name="Frazier M."/>
            <person name="Venter J.C."/>
        </authorList>
    </citation>
    <scope>NUCLEOTIDE SEQUENCE [LARGE SCALE GENOMIC DNA]</scope>
    <source>
        <strain evidence="1 2">ATCC 23134</strain>
    </source>
</reference>
<dbReference type="Proteomes" id="UP000004095">
    <property type="component" value="Unassembled WGS sequence"/>
</dbReference>
<dbReference type="OrthoDB" id="9808507at2"/>
<name>A1ZEG6_MICM2</name>
<dbReference type="NCBIfam" id="NF033709">
    <property type="entry name" value="PorV_fam"/>
    <property type="match status" value="1"/>
</dbReference>
<sequence>MFKNLLLLFITTLIFSKTYSQSSTSSAGGVTAPKFSNEFMNIGVGARALGMANTQVSIVQDVTSGYWNPAGLLDIKSDYDVALMHSEYFGGIIQYDYAGFAVPIDSMSHLGISVIRLGADDIPDTRFLYDADGRLNYDNIRFFGVADYGFLVSYARHLPWIKGLKGGANFKIIYRNVGNFANAWGFGLDAGLKLDLKNGWHFGAMARDITGTFNAWAHNTALVAEVFAQTGNAIPRNSIEITLPRLILSASKEFVIHKKFGALIAVDLNTTFDGRRNVPIQTERISIDPGMGVELNYLKKVFLRGGVHNIQQIKDTKGGTFTSFQPTFGVGINISRFTIDYAFTDVGNQSEALYSNVFSLKVAINK</sequence>
<comment type="caution">
    <text evidence="1">The sequence shown here is derived from an EMBL/GenBank/DDBJ whole genome shotgun (WGS) entry which is preliminary data.</text>
</comment>
<evidence type="ECO:0008006" key="3">
    <source>
        <dbReference type="Google" id="ProtNLM"/>
    </source>
</evidence>
<dbReference type="RefSeq" id="WP_002694058.1">
    <property type="nucleotide sequence ID" value="NZ_AAWS01000003.1"/>
</dbReference>
<evidence type="ECO:0000313" key="2">
    <source>
        <dbReference type="Proteomes" id="UP000004095"/>
    </source>
</evidence>